<dbReference type="EMBL" id="FQ790287">
    <property type="protein sequence ID" value="CCD47584.1"/>
    <property type="molecule type" value="Genomic_DNA"/>
</dbReference>
<accession>G2Y4J4</accession>
<dbReference type="InParanoid" id="G2Y4J4"/>
<evidence type="ECO:0000313" key="1">
    <source>
        <dbReference type="EMBL" id="CCD47584.1"/>
    </source>
</evidence>
<name>G2Y4J4_BOTF4</name>
<evidence type="ECO:0000313" key="2">
    <source>
        <dbReference type="Proteomes" id="UP000008177"/>
    </source>
</evidence>
<gene>
    <name evidence="1" type="ORF">BofuT4_P035640.1</name>
</gene>
<sequence>MDRINRPDRLAATNNQPGYISILSPERYLERGTIILNGIQTAIDTRPVRDVAYPDWNIRYINVHKFHNRALPDLNGFNRVFSDPQLRIESDGAHWSFYTIFSRASVDAADDINDLLDYDSVVQMFISPKTGTVFMTLSVAESDIDIPGVNTQRLYNSELLYQAWRDACGAQLASGNTNESQLAKLKYIVCGPIVNLGTLWTIRDVLTSQQVPELAAGQKHRFTVDPSMSVEFKMLMGTDNGRPFGRLCADHAQTLGKKQVGKIHIFYPFEEYNDGTLVFELIESSPLKIQRRPTARERILAIAEANTEATPLEKKVTPKVNRKVSERVKGLMKKFEN</sequence>
<reference evidence="2" key="1">
    <citation type="journal article" date="2011" name="PLoS Genet.">
        <title>Genomic analysis of the necrotrophic fungal pathogens Sclerotinia sclerotiorum and Botrytis cinerea.</title>
        <authorList>
            <person name="Amselem J."/>
            <person name="Cuomo C.A."/>
            <person name="van Kan J.A."/>
            <person name="Viaud M."/>
            <person name="Benito E.P."/>
            <person name="Couloux A."/>
            <person name="Coutinho P.M."/>
            <person name="de Vries R.P."/>
            <person name="Dyer P.S."/>
            <person name="Fillinger S."/>
            <person name="Fournier E."/>
            <person name="Gout L."/>
            <person name="Hahn M."/>
            <person name="Kohn L."/>
            <person name="Lapalu N."/>
            <person name="Plummer K.M."/>
            <person name="Pradier J.M."/>
            <person name="Quevillon E."/>
            <person name="Sharon A."/>
            <person name="Simon A."/>
            <person name="ten Have A."/>
            <person name="Tudzynski B."/>
            <person name="Tudzynski P."/>
            <person name="Wincker P."/>
            <person name="Andrew M."/>
            <person name="Anthouard V."/>
            <person name="Beever R.E."/>
            <person name="Beffa R."/>
            <person name="Benoit I."/>
            <person name="Bouzid O."/>
            <person name="Brault B."/>
            <person name="Chen Z."/>
            <person name="Choquer M."/>
            <person name="Collemare J."/>
            <person name="Cotton P."/>
            <person name="Danchin E.G."/>
            <person name="Da Silva C."/>
            <person name="Gautier A."/>
            <person name="Giraud C."/>
            <person name="Giraud T."/>
            <person name="Gonzalez C."/>
            <person name="Grossetete S."/>
            <person name="Guldener U."/>
            <person name="Henrissat B."/>
            <person name="Howlett B.J."/>
            <person name="Kodira C."/>
            <person name="Kretschmer M."/>
            <person name="Lappartient A."/>
            <person name="Leroch M."/>
            <person name="Levis C."/>
            <person name="Mauceli E."/>
            <person name="Neuveglise C."/>
            <person name="Oeser B."/>
            <person name="Pearson M."/>
            <person name="Poulain J."/>
            <person name="Poussereau N."/>
            <person name="Quesneville H."/>
            <person name="Rascle C."/>
            <person name="Schumacher J."/>
            <person name="Segurens B."/>
            <person name="Sexton A."/>
            <person name="Silva E."/>
            <person name="Sirven C."/>
            <person name="Soanes D.M."/>
            <person name="Talbot N.J."/>
            <person name="Templeton M."/>
            <person name="Yandava C."/>
            <person name="Yarden O."/>
            <person name="Zeng Q."/>
            <person name="Rollins J.A."/>
            <person name="Lebrun M.H."/>
            <person name="Dickman M."/>
        </authorList>
    </citation>
    <scope>NUCLEOTIDE SEQUENCE [LARGE SCALE GENOMIC DNA]</scope>
    <source>
        <strain evidence="2">T4</strain>
    </source>
</reference>
<dbReference type="OrthoDB" id="3495520at2759"/>
<dbReference type="HOGENOM" id="CLU_071081_0_0_1"/>
<proteinExistence type="predicted"/>
<protein>
    <submittedName>
        <fullName evidence="1">Uncharacterized protein</fullName>
    </submittedName>
</protein>
<dbReference type="Proteomes" id="UP000008177">
    <property type="component" value="Unplaced contigs"/>
</dbReference>
<organism evidence="1 2">
    <name type="scientific">Botryotinia fuckeliana (strain T4)</name>
    <name type="common">Noble rot fungus</name>
    <name type="synonym">Botrytis cinerea</name>
    <dbReference type="NCBI Taxonomy" id="999810"/>
    <lineage>
        <taxon>Eukaryota</taxon>
        <taxon>Fungi</taxon>
        <taxon>Dikarya</taxon>
        <taxon>Ascomycota</taxon>
        <taxon>Pezizomycotina</taxon>
        <taxon>Leotiomycetes</taxon>
        <taxon>Helotiales</taxon>
        <taxon>Sclerotiniaceae</taxon>
        <taxon>Botrytis</taxon>
    </lineage>
</organism>
<dbReference type="AlphaFoldDB" id="G2Y4J4"/>